<feature type="domain" description="Sialate O-acetylesterase" evidence="4">
    <location>
        <begin position="45"/>
        <end position="281"/>
    </location>
</feature>
<feature type="compositionally biased region" description="Basic residues" evidence="2">
    <location>
        <begin position="298"/>
        <end position="309"/>
    </location>
</feature>
<keyword evidence="3" id="KW-0732">Signal</keyword>
<evidence type="ECO:0000256" key="1">
    <source>
        <dbReference type="ARBA" id="ARBA00022801"/>
    </source>
</evidence>
<dbReference type="GO" id="GO:0016788">
    <property type="term" value="F:hydrolase activity, acting on ester bonds"/>
    <property type="evidence" value="ECO:0007669"/>
    <property type="project" value="UniProtKB-ARBA"/>
</dbReference>
<dbReference type="Proteomes" id="UP000248553">
    <property type="component" value="Unassembled WGS sequence"/>
</dbReference>
<dbReference type="RefSeq" id="WP_111477871.1">
    <property type="nucleotide sequence ID" value="NZ_QHKM01000002.1"/>
</dbReference>
<evidence type="ECO:0000313" key="6">
    <source>
        <dbReference type="Proteomes" id="UP000248553"/>
    </source>
</evidence>
<gene>
    <name evidence="5" type="ORF">DLM85_09520</name>
</gene>
<dbReference type="PANTHER" id="PTHR31988:SF19">
    <property type="entry name" value="9-O-ACETYL-N-ACETYLNEURAMINIC ACID DEACETYLASE-RELATED"/>
    <property type="match status" value="1"/>
</dbReference>
<dbReference type="SUPFAM" id="SSF52266">
    <property type="entry name" value="SGNH hydrolase"/>
    <property type="match status" value="1"/>
</dbReference>
<comment type="caution">
    <text evidence="5">The sequence shown here is derived from an EMBL/GenBank/DDBJ whole genome shotgun (WGS) entry which is preliminary data.</text>
</comment>
<reference evidence="6" key="1">
    <citation type="submission" date="2018-05" db="EMBL/GenBank/DDBJ databases">
        <authorList>
            <person name="Nie L."/>
        </authorList>
    </citation>
    <scope>NUCLEOTIDE SEQUENCE [LARGE SCALE GENOMIC DNA]</scope>
    <source>
        <strain evidence="6">NL</strain>
    </source>
</reference>
<dbReference type="OrthoDB" id="9795554at2"/>
<keyword evidence="6" id="KW-1185">Reference proteome</keyword>
<sequence>MLRLTLFTTLLPLAALAQTPARPVAAGLKPKVRTAVAPPARREQLRVYLLLGQSNMAGRGVVEAQDTTATARVLRLNAAGQWEEAKDPLHFDKPVAGVGPGLSFGRALAAAEPAAVIGLVPCAVGGSAISYWQPGAFFPDTKVNPYDDALRRARLALQHGTLAGILWNQGEADSSPEKSSAYAQNLTALINRLRQDLGAPEVPFVAAQLPAFQYERPDSLGRRRINDGALQLNRAVASLAQTVPHYAYITAENTRHRGDQLHYDAASARLLGQRYAQAMLKLQAEAKPKPKAELTPKSKSKAKSAKSRF</sequence>
<dbReference type="InterPro" id="IPR052940">
    <property type="entry name" value="Carb_Esterase_6"/>
</dbReference>
<keyword evidence="1" id="KW-0378">Hydrolase</keyword>
<dbReference type="Gene3D" id="3.40.50.1110">
    <property type="entry name" value="SGNH hydrolase"/>
    <property type="match status" value="1"/>
</dbReference>
<protein>
    <submittedName>
        <fullName evidence="5">Sialate O-acetylesterase</fullName>
    </submittedName>
</protein>
<evidence type="ECO:0000256" key="3">
    <source>
        <dbReference type="SAM" id="SignalP"/>
    </source>
</evidence>
<feature type="chain" id="PRO_5016394166" evidence="3">
    <location>
        <begin position="18"/>
        <end position="309"/>
    </location>
</feature>
<organism evidence="5 6">
    <name type="scientific">Hymenobacter edaphi</name>
    <dbReference type="NCBI Taxonomy" id="2211146"/>
    <lineage>
        <taxon>Bacteria</taxon>
        <taxon>Pseudomonadati</taxon>
        <taxon>Bacteroidota</taxon>
        <taxon>Cytophagia</taxon>
        <taxon>Cytophagales</taxon>
        <taxon>Hymenobacteraceae</taxon>
        <taxon>Hymenobacter</taxon>
    </lineage>
</organism>
<dbReference type="Pfam" id="PF03629">
    <property type="entry name" value="SASA"/>
    <property type="match status" value="1"/>
</dbReference>
<evidence type="ECO:0000256" key="2">
    <source>
        <dbReference type="SAM" id="MobiDB-lite"/>
    </source>
</evidence>
<dbReference type="PANTHER" id="PTHR31988">
    <property type="entry name" value="ESTERASE, PUTATIVE (DUF303)-RELATED"/>
    <property type="match status" value="1"/>
</dbReference>
<evidence type="ECO:0000313" key="5">
    <source>
        <dbReference type="EMBL" id="RAK68258.1"/>
    </source>
</evidence>
<accession>A0A328BTA2</accession>
<feature type="region of interest" description="Disordered" evidence="2">
    <location>
        <begin position="286"/>
        <end position="309"/>
    </location>
</feature>
<dbReference type="InterPro" id="IPR036514">
    <property type="entry name" value="SGNH_hydro_sf"/>
</dbReference>
<dbReference type="AlphaFoldDB" id="A0A328BTA2"/>
<feature type="signal peptide" evidence="3">
    <location>
        <begin position="1"/>
        <end position="17"/>
    </location>
</feature>
<dbReference type="InterPro" id="IPR005181">
    <property type="entry name" value="SASA"/>
</dbReference>
<name>A0A328BTA2_9BACT</name>
<proteinExistence type="predicted"/>
<evidence type="ECO:0000259" key="4">
    <source>
        <dbReference type="Pfam" id="PF03629"/>
    </source>
</evidence>
<feature type="compositionally biased region" description="Basic and acidic residues" evidence="2">
    <location>
        <begin position="286"/>
        <end position="296"/>
    </location>
</feature>
<dbReference type="EMBL" id="QHKM01000002">
    <property type="protein sequence ID" value="RAK68258.1"/>
    <property type="molecule type" value="Genomic_DNA"/>
</dbReference>